<reference evidence="2 3" key="1">
    <citation type="submission" date="2021-02" db="EMBL/GenBank/DDBJ databases">
        <title>Lysobacter arenosi sp. nov., isolated from soil of gangwondo yeongwol, south Korea.</title>
        <authorList>
            <person name="Kim K.R."/>
            <person name="Kim K.H."/>
            <person name="Jeon C.O."/>
        </authorList>
    </citation>
    <scope>NUCLEOTIDE SEQUENCE [LARGE SCALE GENOMIC DNA]</scope>
    <source>
        <strain evidence="2 3">R7</strain>
    </source>
</reference>
<keyword evidence="1" id="KW-0732">Signal</keyword>
<proteinExistence type="predicted"/>
<name>A0ABX7RCK2_9GAMM</name>
<dbReference type="Proteomes" id="UP000663400">
    <property type="component" value="Chromosome"/>
</dbReference>
<evidence type="ECO:0008006" key="4">
    <source>
        <dbReference type="Google" id="ProtNLM"/>
    </source>
</evidence>
<keyword evidence="3" id="KW-1185">Reference proteome</keyword>
<dbReference type="RefSeq" id="WP_200605252.1">
    <property type="nucleotide sequence ID" value="NZ_CP071517.1"/>
</dbReference>
<protein>
    <recommendedName>
        <fullName evidence="4">Isoquinoline 1-oxidoreductase subunit</fullName>
    </recommendedName>
</protein>
<feature type="signal peptide" evidence="1">
    <location>
        <begin position="1"/>
        <end position="19"/>
    </location>
</feature>
<dbReference type="InterPro" id="IPR036280">
    <property type="entry name" value="Multihaem_cyt_sf"/>
</dbReference>
<feature type="chain" id="PRO_5045226481" description="Isoquinoline 1-oxidoreductase subunit" evidence="1">
    <location>
        <begin position="20"/>
        <end position="214"/>
    </location>
</feature>
<dbReference type="EMBL" id="CP071517">
    <property type="protein sequence ID" value="QSX75892.1"/>
    <property type="molecule type" value="Genomic_DNA"/>
</dbReference>
<gene>
    <name evidence="2" type="ORF">HIV01_005120</name>
</gene>
<dbReference type="PROSITE" id="PS51257">
    <property type="entry name" value="PROKAR_LIPOPROTEIN"/>
    <property type="match status" value="1"/>
</dbReference>
<organism evidence="2 3">
    <name type="scientific">Lysobacter arenosi</name>
    <dbReference type="NCBI Taxonomy" id="2795387"/>
    <lineage>
        <taxon>Bacteria</taxon>
        <taxon>Pseudomonadati</taxon>
        <taxon>Pseudomonadota</taxon>
        <taxon>Gammaproteobacteria</taxon>
        <taxon>Lysobacterales</taxon>
        <taxon>Lysobacteraceae</taxon>
        <taxon>Lysobacter</taxon>
    </lineage>
</organism>
<evidence type="ECO:0000256" key="1">
    <source>
        <dbReference type="SAM" id="SignalP"/>
    </source>
</evidence>
<evidence type="ECO:0000313" key="2">
    <source>
        <dbReference type="EMBL" id="QSX75892.1"/>
    </source>
</evidence>
<dbReference type="SUPFAM" id="SSF48695">
    <property type="entry name" value="Multiheme cytochromes"/>
    <property type="match status" value="1"/>
</dbReference>
<accession>A0ABX7RCK2</accession>
<sequence>MRRNAIAAMIVVATTACLAVAWAQKAATSTASATSAPGLKEVSEFDGINDQRKRSVALFEEAGKVLQHPRCLNCHPVERAPTQGDDLHPHVPEVAGGADNHGMPGMPCNSCHGKSNSMTLGDTVRTIPGDAHWALAPASMAWQGKSLGQICEQLKDLKRNGNRDLAKISHHMGTDTLVGWAWNPGSGRTPAPGTQKQFGALVDAWIASGAACPQ</sequence>
<evidence type="ECO:0000313" key="3">
    <source>
        <dbReference type="Proteomes" id="UP000663400"/>
    </source>
</evidence>